<keyword evidence="11 14" id="KW-0472">Membrane</keyword>
<keyword evidence="8" id="KW-0630">Potassium</keyword>
<feature type="compositionally biased region" description="Basic residues" evidence="13">
    <location>
        <begin position="1003"/>
        <end position="1014"/>
    </location>
</feature>
<dbReference type="FunFam" id="1.10.1200.260:FF:000001">
    <property type="entry name" value="Potassium voltage-gated channel subfamily H member 7"/>
    <property type="match status" value="1"/>
</dbReference>
<keyword evidence="16" id="KW-1185">Reference proteome</keyword>
<dbReference type="FunFam" id="1.10.287.70:FF:000554">
    <property type="entry name" value="Uncharacterized protein"/>
    <property type="match status" value="1"/>
</dbReference>
<proteinExistence type="predicted"/>
<keyword evidence="12" id="KW-0407">Ion channel</keyword>
<feature type="transmembrane region" description="Helical" evidence="14">
    <location>
        <begin position="745"/>
        <end position="769"/>
    </location>
</feature>
<evidence type="ECO:0000313" key="18">
    <source>
        <dbReference type="RefSeq" id="XP_052133449.1"/>
    </source>
</evidence>
<dbReference type="Gene3D" id="2.60.120.10">
    <property type="entry name" value="Jelly Rolls"/>
    <property type="match status" value="1"/>
</dbReference>
<feature type="compositionally biased region" description="Polar residues" evidence="13">
    <location>
        <begin position="1201"/>
        <end position="1211"/>
    </location>
</feature>
<feature type="region of interest" description="Disordered" evidence="13">
    <location>
        <begin position="973"/>
        <end position="1086"/>
    </location>
</feature>
<dbReference type="Gene3D" id="1.10.1200.260">
    <property type="match status" value="1"/>
</dbReference>
<keyword evidence="7" id="KW-0851">Voltage-gated channel</keyword>
<dbReference type="SUPFAM" id="SSF51206">
    <property type="entry name" value="cAMP-binding domain-like"/>
    <property type="match status" value="1"/>
</dbReference>
<keyword evidence="3" id="KW-1003">Cell membrane</keyword>
<reference evidence="17 18" key="1">
    <citation type="submission" date="2025-04" db="UniProtKB">
        <authorList>
            <consortium name="RefSeq"/>
        </authorList>
    </citation>
    <scope>IDENTIFICATION</scope>
    <source>
        <tissue evidence="17 18">Whole organism</tissue>
    </source>
</reference>
<evidence type="ECO:0000256" key="5">
    <source>
        <dbReference type="ARBA" id="ARBA00022692"/>
    </source>
</evidence>
<dbReference type="OrthoDB" id="432483at2759"/>
<dbReference type="GO" id="GO:0005886">
    <property type="term" value="C:plasma membrane"/>
    <property type="evidence" value="ECO:0007669"/>
    <property type="project" value="UniProtKB-SubCell"/>
</dbReference>
<evidence type="ECO:0000313" key="17">
    <source>
        <dbReference type="RefSeq" id="XP_052133448.1"/>
    </source>
</evidence>
<dbReference type="InterPro" id="IPR005821">
    <property type="entry name" value="Ion_trans_dom"/>
</dbReference>
<keyword evidence="2" id="KW-0813">Transport</keyword>
<evidence type="ECO:0000256" key="6">
    <source>
        <dbReference type="ARBA" id="ARBA00022826"/>
    </source>
</evidence>
<dbReference type="GO" id="GO:0005242">
    <property type="term" value="F:inward rectifier potassium channel activity"/>
    <property type="evidence" value="ECO:0007669"/>
    <property type="project" value="TreeGrafter"/>
</dbReference>
<feature type="compositionally biased region" description="Polar residues" evidence="13">
    <location>
        <begin position="1171"/>
        <end position="1193"/>
    </location>
</feature>
<feature type="compositionally biased region" description="Basic and acidic residues" evidence="13">
    <location>
        <begin position="149"/>
        <end position="175"/>
    </location>
</feature>
<dbReference type="RefSeq" id="XP_052133448.1">
    <property type="nucleotide sequence ID" value="XM_052277488.1"/>
</dbReference>
<feature type="domain" description="Cyclic nucleotide-binding" evidence="15">
    <location>
        <begin position="848"/>
        <end position="948"/>
    </location>
</feature>
<dbReference type="FunFam" id="2.60.120.10:FF:000011">
    <property type="entry name" value="Potassium channel, voltage-gated eag-related subfamily H, member 7"/>
    <property type="match status" value="1"/>
</dbReference>
<dbReference type="Pfam" id="PF13426">
    <property type="entry name" value="PAS_9"/>
    <property type="match status" value="1"/>
</dbReference>
<dbReference type="Proteomes" id="UP000504606">
    <property type="component" value="Unplaced"/>
</dbReference>
<dbReference type="CDD" id="cd00038">
    <property type="entry name" value="CAP_ED"/>
    <property type="match status" value="1"/>
</dbReference>
<evidence type="ECO:0000256" key="11">
    <source>
        <dbReference type="ARBA" id="ARBA00023136"/>
    </source>
</evidence>
<evidence type="ECO:0000256" key="10">
    <source>
        <dbReference type="ARBA" id="ARBA00023065"/>
    </source>
</evidence>
<feature type="region of interest" description="Disordered" evidence="13">
    <location>
        <begin position="114"/>
        <end position="274"/>
    </location>
</feature>
<feature type="compositionally biased region" description="Polar residues" evidence="13">
    <location>
        <begin position="1219"/>
        <end position="1232"/>
    </location>
</feature>
<dbReference type="GO" id="GO:0034702">
    <property type="term" value="C:monoatomic ion channel complex"/>
    <property type="evidence" value="ECO:0007669"/>
    <property type="project" value="UniProtKB-KW"/>
</dbReference>
<dbReference type="Pfam" id="PF00027">
    <property type="entry name" value="cNMP_binding"/>
    <property type="match status" value="1"/>
</dbReference>
<evidence type="ECO:0000256" key="1">
    <source>
        <dbReference type="ARBA" id="ARBA00004651"/>
    </source>
</evidence>
<dbReference type="InterPro" id="IPR000014">
    <property type="entry name" value="PAS"/>
</dbReference>
<dbReference type="InterPro" id="IPR018490">
    <property type="entry name" value="cNMP-bd_dom_sf"/>
</dbReference>
<feature type="compositionally biased region" description="Basic and acidic residues" evidence="13">
    <location>
        <begin position="1049"/>
        <end position="1060"/>
    </location>
</feature>
<keyword evidence="9 14" id="KW-1133">Transmembrane helix</keyword>
<evidence type="ECO:0000256" key="8">
    <source>
        <dbReference type="ARBA" id="ARBA00022958"/>
    </source>
</evidence>
<dbReference type="SUPFAM" id="SSF55785">
    <property type="entry name" value="PYP-like sensor domain (PAS domain)"/>
    <property type="match status" value="1"/>
</dbReference>
<dbReference type="Gene3D" id="3.30.450.20">
    <property type="entry name" value="PAS domain"/>
    <property type="match status" value="1"/>
</dbReference>
<feature type="compositionally biased region" description="Basic and acidic residues" evidence="13">
    <location>
        <begin position="1325"/>
        <end position="1334"/>
    </location>
</feature>
<evidence type="ECO:0000256" key="9">
    <source>
        <dbReference type="ARBA" id="ARBA00022989"/>
    </source>
</evidence>
<accession>A0A9C6XDW4</accession>
<sequence length="1334" mass="145784">MQRPAVCDFLHGPLTSQHAVSVVREALSQSAERHFEILYYRKDGTKFLCSEVIAPVKSEVDDICLYIINFEDLSAQPPAVEQESPSPINRLSKFDRARRSFRQSFRERGLRGLRLGGYLTPPSDGGVEEEEEGLQQRLISSPPPPTVEPAREGREGREWDRDCDGDKDSRPERTQQPRTQAPFGPKASSTPPGLGGSGGEAPPGPSGLTGIIGAPIASPEVRATSPAKCSPTLPLRLTSSAIAPPKDSGTARVGSGNRPLSATSPQTASNRSSLSKTMVLRSFFKVPCTHPTWGRKWLSSGADMKCGGCTVDDDAAGDGGEDAANRALLGDRNVPVIIYPATAASAALPHGAGGGRRTKSESGDMERRIICSSPPHAPGHAYADIGGSEGNFASCLQQQSKRASTGEARWSSLKETSVHMRSGSGKRANGGASIVLQQPEVNITSSTKVIGKEVLSLGADVLPEYKLQSPRMHHWTVLHYSPFKAAWDWLILILVLYTAIFTPYVAAFLLNEPDFSSRKSRKYGDDPIVIVDLLVDVTFIVDILINFRTTYVNGADEVVSHPGKIAVHYFKGWFVIDLVAAIPFDLLLFGSDTDELGLDADEADEYLGDDTFDTASGSGGEETTTLIGLLKTARLLRLVRVARKIDRYSEYGAAVLLLLMASFALSAHWLACIWYAIGTAERPRLPNKVGWLDALANETHEFYGPNNTGGPSIKSRYITALYFTFSSLTSVGFGNVAPNTDGEKIFTICVMLVGSLMYASIFGNVSAIIQRLYSGTARYHTQMLRVREFIRFHQIPNPLRQRLEEYFQHAWAYTNGIDMNSVLKGFPECLQADICLHLNRNLLTNCSAFEGASPGCLRALSLKFKTTHAPPGDTLVHRGDVLTSLHFISRGSIEILKEDIVMAILGKDDIFGESPCQYSTVGKSSCNVRALTYCDLHKIHRDDLLDVLELYPEFYNTFASSLEITFNMRDEEQPGVDPRFMRHRPSKCSSSDVEHQEAEHRKQGYRKGPRRRRPLDKSPERTGERSEPGGPLHQQDSFQRQSSEETCSEYERVVRSERQQRPYAESSQSTMRCPGGVGESGAGVGPHQTVPQVAVQTESCAQCGRRDLELNAKVDRLSKQLQWLEETMANDLRQVLTLVQQQAALVHPVPEPRESWADAGPSLGPRPSHPVQRSASLPQNPTSPAAAGSSHQSGRLHPGQKHSNSSRQPQHQLRPPPTRSMSSPLDLTQHSPTAAARQPRPQSAEMTAPTPHPSPGPARFDVSPTHQLVAREATSPAHLGDNTSGSIRAAPIARLESLDELDQAQGSITVDTRIPTDPVPSPSRSDLKPKSSEV</sequence>
<feature type="compositionally biased region" description="Basic and acidic residues" evidence="13">
    <location>
        <begin position="992"/>
        <end position="1002"/>
    </location>
</feature>
<feature type="region of interest" description="Disordered" evidence="13">
    <location>
        <begin position="1149"/>
        <end position="1285"/>
    </location>
</feature>
<organism evidence="16 18">
    <name type="scientific">Frankliniella occidentalis</name>
    <name type="common">Western flower thrips</name>
    <name type="synonym">Euthrips occidentalis</name>
    <dbReference type="NCBI Taxonomy" id="133901"/>
    <lineage>
        <taxon>Eukaryota</taxon>
        <taxon>Metazoa</taxon>
        <taxon>Ecdysozoa</taxon>
        <taxon>Arthropoda</taxon>
        <taxon>Hexapoda</taxon>
        <taxon>Insecta</taxon>
        <taxon>Pterygota</taxon>
        <taxon>Neoptera</taxon>
        <taxon>Paraneoptera</taxon>
        <taxon>Thysanoptera</taxon>
        <taxon>Terebrantia</taxon>
        <taxon>Thripoidea</taxon>
        <taxon>Thripidae</taxon>
        <taxon>Frankliniella</taxon>
    </lineage>
</organism>
<evidence type="ECO:0000259" key="15">
    <source>
        <dbReference type="PROSITE" id="PS50042"/>
    </source>
</evidence>
<dbReference type="SMART" id="SM00100">
    <property type="entry name" value="cNMP"/>
    <property type="match status" value="1"/>
</dbReference>
<keyword evidence="10" id="KW-0406">Ion transport</keyword>
<keyword evidence="6" id="KW-0631">Potassium channel</keyword>
<dbReference type="SUPFAM" id="SSF81324">
    <property type="entry name" value="Voltage-gated potassium channels"/>
    <property type="match status" value="1"/>
</dbReference>
<keyword evidence="5 14" id="KW-0812">Transmembrane</keyword>
<dbReference type="CTD" id="37843"/>
<dbReference type="InterPro" id="IPR050818">
    <property type="entry name" value="KCNH_animal-type"/>
</dbReference>
<evidence type="ECO:0000256" key="14">
    <source>
        <dbReference type="SAM" id="Phobius"/>
    </source>
</evidence>
<dbReference type="RefSeq" id="XP_052133449.1">
    <property type="nucleotide sequence ID" value="XM_052277489.1"/>
</dbReference>
<evidence type="ECO:0000256" key="3">
    <source>
        <dbReference type="ARBA" id="ARBA00022475"/>
    </source>
</evidence>
<evidence type="ECO:0000256" key="4">
    <source>
        <dbReference type="ARBA" id="ARBA00022538"/>
    </source>
</evidence>
<dbReference type="InterPro" id="IPR035965">
    <property type="entry name" value="PAS-like_dom_sf"/>
</dbReference>
<feature type="transmembrane region" description="Helical" evidence="14">
    <location>
        <begin position="489"/>
        <end position="511"/>
    </location>
</feature>
<feature type="transmembrane region" description="Helical" evidence="14">
    <location>
        <begin position="653"/>
        <end position="677"/>
    </location>
</feature>
<dbReference type="PANTHER" id="PTHR10217:SF548">
    <property type="entry name" value="GH12235P"/>
    <property type="match status" value="1"/>
</dbReference>
<keyword evidence="4" id="KW-0633">Potassium transport</keyword>
<evidence type="ECO:0000256" key="12">
    <source>
        <dbReference type="ARBA" id="ARBA00023303"/>
    </source>
</evidence>
<dbReference type="InterPro" id="IPR000595">
    <property type="entry name" value="cNMP-bd_dom"/>
</dbReference>
<feature type="compositionally biased region" description="Polar residues" evidence="13">
    <location>
        <begin position="258"/>
        <end position="274"/>
    </location>
</feature>
<dbReference type="InterPro" id="IPR014710">
    <property type="entry name" value="RmlC-like_jellyroll"/>
</dbReference>
<feature type="region of interest" description="Disordered" evidence="13">
    <location>
        <begin position="1298"/>
        <end position="1334"/>
    </location>
</feature>
<dbReference type="PANTHER" id="PTHR10217">
    <property type="entry name" value="VOLTAGE AND LIGAND GATED POTASSIUM CHANNEL"/>
    <property type="match status" value="1"/>
</dbReference>
<dbReference type="Pfam" id="PF00520">
    <property type="entry name" value="Ion_trans"/>
    <property type="match status" value="1"/>
</dbReference>
<dbReference type="PROSITE" id="PS50042">
    <property type="entry name" value="CNMP_BINDING_3"/>
    <property type="match status" value="1"/>
</dbReference>
<comment type="subcellular location">
    <subcellularLocation>
        <location evidence="1">Cell membrane</location>
        <topology evidence="1">Multi-pass membrane protein</topology>
    </subcellularLocation>
</comment>
<evidence type="ECO:0000256" key="7">
    <source>
        <dbReference type="ARBA" id="ARBA00022882"/>
    </source>
</evidence>
<dbReference type="PRINTS" id="PR01470">
    <property type="entry name" value="ERGCHANNEL"/>
</dbReference>
<evidence type="ECO:0000256" key="13">
    <source>
        <dbReference type="SAM" id="MobiDB-lite"/>
    </source>
</evidence>
<feature type="transmembrane region" description="Helical" evidence="14">
    <location>
        <begin position="717"/>
        <end position="738"/>
    </location>
</feature>
<dbReference type="InterPro" id="IPR003967">
    <property type="entry name" value="K_chnl_volt-dep_ERG"/>
</dbReference>
<feature type="compositionally biased region" description="Polar residues" evidence="13">
    <location>
        <begin position="1034"/>
        <end position="1045"/>
    </location>
</feature>
<protein>
    <submittedName>
        <fullName evidence="17 18">Potassium voltage-gated channel unc-103 isoform X2</fullName>
    </submittedName>
</protein>
<dbReference type="Gene3D" id="1.10.287.70">
    <property type="match status" value="1"/>
</dbReference>
<dbReference type="GO" id="GO:0042391">
    <property type="term" value="P:regulation of membrane potential"/>
    <property type="evidence" value="ECO:0007669"/>
    <property type="project" value="TreeGrafter"/>
</dbReference>
<evidence type="ECO:0000313" key="16">
    <source>
        <dbReference type="Proteomes" id="UP000504606"/>
    </source>
</evidence>
<evidence type="ECO:0000256" key="2">
    <source>
        <dbReference type="ARBA" id="ARBA00022448"/>
    </source>
</evidence>
<dbReference type="PRINTS" id="PR01463">
    <property type="entry name" value="EAGCHANLFMLY"/>
</dbReference>
<feature type="compositionally biased region" description="Gly residues" evidence="13">
    <location>
        <begin position="1075"/>
        <end position="1084"/>
    </location>
</feature>
<dbReference type="InterPro" id="IPR003938">
    <property type="entry name" value="K_chnl_volt-dep_EAG/ELK/ERG"/>
</dbReference>
<name>A0A9C6XDW4_FRAOC</name>
<dbReference type="GeneID" id="113217689"/>
<feature type="compositionally biased region" description="Basic and acidic residues" evidence="13">
    <location>
        <begin position="1015"/>
        <end position="1027"/>
    </location>
</feature>
<gene>
    <name evidence="17 18" type="primary">LOC113217689</name>
</gene>